<dbReference type="PANTHER" id="PTHR42699:SF1">
    <property type="entry name" value="CYSTATHIONINE GAMMA-SYNTHASE-RELATED"/>
    <property type="match status" value="1"/>
</dbReference>
<keyword evidence="2 3" id="KW-0663">Pyridoxal phosphate</keyword>
<accession>A0A1L9R9I5</accession>
<dbReference type="VEuPathDB" id="FungiDB:ASPWEDRAFT_32211"/>
<dbReference type="Proteomes" id="UP000184383">
    <property type="component" value="Unassembled WGS sequence"/>
</dbReference>
<dbReference type="InterPro" id="IPR015424">
    <property type="entry name" value="PyrdxlP-dep_Trfase"/>
</dbReference>
<dbReference type="GO" id="GO:0019346">
    <property type="term" value="P:transsulfuration"/>
    <property type="evidence" value="ECO:0007669"/>
    <property type="project" value="InterPro"/>
</dbReference>
<comment type="cofactor">
    <cofactor evidence="1 3">
        <name>pyridoxal 5'-phosphate</name>
        <dbReference type="ChEBI" id="CHEBI:597326"/>
    </cofactor>
</comment>
<comment type="similarity">
    <text evidence="3">Belongs to the trans-sulfuration enzymes family.</text>
</comment>
<dbReference type="AlphaFoldDB" id="A0A1L9R9I5"/>
<sequence length="578" mass="64335">MMPTTHPPSPHALPLGEAQPPNQVHSVSVSMPKWDTVVAWGNREDWVVNSMQTVYPRFFIHHVLRSLTTIIKRRLEVAADLDCMLFPSDTTAGRFYSGLKTKDAEKVVGSVRFFLTGEVEREETLWGKFHAVFYHKDLDSEARRLWMIFGDGLSTRQAEFCLERVDFMLSESAIASFQTAAPCPDLSRLPRPVPWTDSAISAKEQMKNLIARLATSESPGSRPVSKDDVFLYSKGMCAIGAVARSLLATIPDKAYSGSVVYGWPYAETPKLVELVGYHRFTLYGRGTEAELDDLEASLKSGQRIRALFCELPCNPLLESPNLERIRALADEYDFVVACDETLGTFVNVDLFPYVDVIMTSLTKIFSGASNVMGGSVVVNPDSRHHDAIHAGLVADYEDAVFPLDAITLAHNSADFEERTQRCNHSALAIATMLSSHPSIQHVNYPTMVSSAPLYELYRRRDGGYGFLLSMVFRQPESAICFYDALDVCKGPSIGTNFTLAIPYSQLAHFRELDWAESYGVLKHIVRISVGMEEQKEVLDRISQALVEVERFEKTCLLPTAKEQGSTVLSSTQTATMVS</sequence>
<name>A0A1L9R9I5_ASPWE</name>
<feature type="compositionally biased region" description="Pro residues" evidence="4">
    <location>
        <begin position="1"/>
        <end position="11"/>
    </location>
</feature>
<evidence type="ECO:0000256" key="1">
    <source>
        <dbReference type="ARBA" id="ARBA00001933"/>
    </source>
</evidence>
<dbReference type="OrthoDB" id="10047078at2759"/>
<dbReference type="Gene3D" id="3.90.1150.10">
    <property type="entry name" value="Aspartate Aminotransferase, domain 1"/>
    <property type="match status" value="1"/>
</dbReference>
<dbReference type="RefSeq" id="XP_040685263.1">
    <property type="nucleotide sequence ID" value="XM_040833631.1"/>
</dbReference>
<feature type="region of interest" description="Disordered" evidence="4">
    <location>
        <begin position="1"/>
        <end position="26"/>
    </location>
</feature>
<evidence type="ECO:0000256" key="2">
    <source>
        <dbReference type="ARBA" id="ARBA00022898"/>
    </source>
</evidence>
<gene>
    <name evidence="5" type="ORF">ASPWEDRAFT_32211</name>
</gene>
<dbReference type="GeneID" id="63749479"/>
<dbReference type="InterPro" id="IPR000277">
    <property type="entry name" value="Cys/Met-Metab_PyrdxlP-dep_enz"/>
</dbReference>
<proteinExistence type="inferred from homology"/>
<evidence type="ECO:0000313" key="5">
    <source>
        <dbReference type="EMBL" id="OJJ31586.1"/>
    </source>
</evidence>
<dbReference type="SUPFAM" id="SSF53383">
    <property type="entry name" value="PLP-dependent transferases"/>
    <property type="match status" value="1"/>
</dbReference>
<dbReference type="STRING" id="1073089.A0A1L9R9I5"/>
<organism evidence="5 6">
    <name type="scientific">Aspergillus wentii DTO 134E9</name>
    <dbReference type="NCBI Taxonomy" id="1073089"/>
    <lineage>
        <taxon>Eukaryota</taxon>
        <taxon>Fungi</taxon>
        <taxon>Dikarya</taxon>
        <taxon>Ascomycota</taxon>
        <taxon>Pezizomycotina</taxon>
        <taxon>Eurotiomycetes</taxon>
        <taxon>Eurotiomycetidae</taxon>
        <taxon>Eurotiales</taxon>
        <taxon>Aspergillaceae</taxon>
        <taxon>Aspergillus</taxon>
        <taxon>Aspergillus subgen. Cremei</taxon>
    </lineage>
</organism>
<reference evidence="6" key="1">
    <citation type="journal article" date="2017" name="Genome Biol.">
        <title>Comparative genomics reveals high biological diversity and specific adaptations in the industrially and medically important fungal genus Aspergillus.</title>
        <authorList>
            <person name="de Vries R.P."/>
            <person name="Riley R."/>
            <person name="Wiebenga A."/>
            <person name="Aguilar-Osorio G."/>
            <person name="Amillis S."/>
            <person name="Uchima C.A."/>
            <person name="Anderluh G."/>
            <person name="Asadollahi M."/>
            <person name="Askin M."/>
            <person name="Barry K."/>
            <person name="Battaglia E."/>
            <person name="Bayram O."/>
            <person name="Benocci T."/>
            <person name="Braus-Stromeyer S.A."/>
            <person name="Caldana C."/>
            <person name="Canovas D."/>
            <person name="Cerqueira G.C."/>
            <person name="Chen F."/>
            <person name="Chen W."/>
            <person name="Choi C."/>
            <person name="Clum A."/>
            <person name="Dos Santos R.A."/>
            <person name="Damasio A.R."/>
            <person name="Diallinas G."/>
            <person name="Emri T."/>
            <person name="Fekete E."/>
            <person name="Flipphi M."/>
            <person name="Freyberg S."/>
            <person name="Gallo A."/>
            <person name="Gournas C."/>
            <person name="Habgood R."/>
            <person name="Hainaut M."/>
            <person name="Harispe M.L."/>
            <person name="Henrissat B."/>
            <person name="Hilden K.S."/>
            <person name="Hope R."/>
            <person name="Hossain A."/>
            <person name="Karabika E."/>
            <person name="Karaffa L."/>
            <person name="Karanyi Z."/>
            <person name="Krasevec N."/>
            <person name="Kuo A."/>
            <person name="Kusch H."/>
            <person name="LaButti K."/>
            <person name="Lagendijk E.L."/>
            <person name="Lapidus A."/>
            <person name="Levasseur A."/>
            <person name="Lindquist E."/>
            <person name="Lipzen A."/>
            <person name="Logrieco A.F."/>
            <person name="MacCabe A."/>
            <person name="Maekelae M.R."/>
            <person name="Malavazi I."/>
            <person name="Melin P."/>
            <person name="Meyer V."/>
            <person name="Mielnichuk N."/>
            <person name="Miskei M."/>
            <person name="Molnar A.P."/>
            <person name="Mule G."/>
            <person name="Ngan C.Y."/>
            <person name="Orejas M."/>
            <person name="Orosz E."/>
            <person name="Ouedraogo J.P."/>
            <person name="Overkamp K.M."/>
            <person name="Park H.-S."/>
            <person name="Perrone G."/>
            <person name="Piumi F."/>
            <person name="Punt P.J."/>
            <person name="Ram A.F."/>
            <person name="Ramon A."/>
            <person name="Rauscher S."/>
            <person name="Record E."/>
            <person name="Riano-Pachon D.M."/>
            <person name="Robert V."/>
            <person name="Roehrig J."/>
            <person name="Ruller R."/>
            <person name="Salamov A."/>
            <person name="Salih N.S."/>
            <person name="Samson R.A."/>
            <person name="Sandor E."/>
            <person name="Sanguinetti M."/>
            <person name="Schuetze T."/>
            <person name="Sepcic K."/>
            <person name="Shelest E."/>
            <person name="Sherlock G."/>
            <person name="Sophianopoulou V."/>
            <person name="Squina F.M."/>
            <person name="Sun H."/>
            <person name="Susca A."/>
            <person name="Todd R.B."/>
            <person name="Tsang A."/>
            <person name="Unkles S.E."/>
            <person name="van de Wiele N."/>
            <person name="van Rossen-Uffink D."/>
            <person name="Oliveira J.V."/>
            <person name="Vesth T.C."/>
            <person name="Visser J."/>
            <person name="Yu J.-H."/>
            <person name="Zhou M."/>
            <person name="Andersen M.R."/>
            <person name="Archer D.B."/>
            <person name="Baker S.E."/>
            <person name="Benoit I."/>
            <person name="Brakhage A.A."/>
            <person name="Braus G.H."/>
            <person name="Fischer R."/>
            <person name="Frisvad J.C."/>
            <person name="Goldman G.H."/>
            <person name="Houbraken J."/>
            <person name="Oakley B."/>
            <person name="Pocsi I."/>
            <person name="Scazzocchio C."/>
            <person name="Seiboth B."/>
            <person name="vanKuyk P.A."/>
            <person name="Wortman J."/>
            <person name="Dyer P.S."/>
            <person name="Grigoriev I.V."/>
        </authorList>
    </citation>
    <scope>NUCLEOTIDE SEQUENCE [LARGE SCALE GENOMIC DNA]</scope>
    <source>
        <strain evidence="6">DTO 134E9</strain>
    </source>
</reference>
<evidence type="ECO:0008006" key="7">
    <source>
        <dbReference type="Google" id="ProtNLM"/>
    </source>
</evidence>
<dbReference type="InterPro" id="IPR051750">
    <property type="entry name" value="Trans-sulfuration_enzymes"/>
</dbReference>
<evidence type="ECO:0000313" key="6">
    <source>
        <dbReference type="Proteomes" id="UP000184383"/>
    </source>
</evidence>
<dbReference type="PANTHER" id="PTHR42699">
    <property type="match status" value="1"/>
</dbReference>
<evidence type="ECO:0000256" key="4">
    <source>
        <dbReference type="SAM" id="MobiDB-lite"/>
    </source>
</evidence>
<dbReference type="EMBL" id="KV878216">
    <property type="protein sequence ID" value="OJJ31586.1"/>
    <property type="molecule type" value="Genomic_DNA"/>
</dbReference>
<dbReference type="Pfam" id="PF01053">
    <property type="entry name" value="Cys_Met_Meta_PP"/>
    <property type="match status" value="1"/>
</dbReference>
<dbReference type="GO" id="GO:0003962">
    <property type="term" value="F:cystathionine gamma-synthase activity"/>
    <property type="evidence" value="ECO:0007669"/>
    <property type="project" value="TreeGrafter"/>
</dbReference>
<dbReference type="InterPro" id="IPR015422">
    <property type="entry name" value="PyrdxlP-dep_Trfase_small"/>
</dbReference>
<dbReference type="Gene3D" id="3.40.640.10">
    <property type="entry name" value="Type I PLP-dependent aspartate aminotransferase-like (Major domain)"/>
    <property type="match status" value="1"/>
</dbReference>
<dbReference type="InterPro" id="IPR015421">
    <property type="entry name" value="PyrdxlP-dep_Trfase_major"/>
</dbReference>
<keyword evidence="6" id="KW-1185">Reference proteome</keyword>
<protein>
    <recommendedName>
        <fullName evidence="7">Cystathionine gamma-synthase</fullName>
    </recommendedName>
</protein>
<evidence type="ECO:0000256" key="3">
    <source>
        <dbReference type="RuleBase" id="RU362118"/>
    </source>
</evidence>
<dbReference type="GO" id="GO:0030170">
    <property type="term" value="F:pyridoxal phosphate binding"/>
    <property type="evidence" value="ECO:0007669"/>
    <property type="project" value="InterPro"/>
</dbReference>